<dbReference type="Proteomes" id="UP001152320">
    <property type="component" value="Chromosome 15"/>
</dbReference>
<dbReference type="AlphaFoldDB" id="A0A9Q1H175"/>
<reference evidence="4" key="1">
    <citation type="submission" date="2021-10" db="EMBL/GenBank/DDBJ databases">
        <title>Tropical sea cucumber genome reveals ecological adaptation and Cuvierian tubules defense mechanism.</title>
        <authorList>
            <person name="Chen T."/>
        </authorList>
    </citation>
    <scope>NUCLEOTIDE SEQUENCE</scope>
    <source>
        <strain evidence="4">Nanhai2018</strain>
        <tissue evidence="4">Muscle</tissue>
    </source>
</reference>
<evidence type="ECO:0000256" key="2">
    <source>
        <dbReference type="PROSITE-ProRule" id="PRU00235"/>
    </source>
</evidence>
<dbReference type="PROSITE" id="PS50097">
    <property type="entry name" value="BTB"/>
    <property type="match status" value="1"/>
</dbReference>
<dbReference type="Pfam" id="PF25390">
    <property type="entry name" value="WD40_RLD"/>
    <property type="match status" value="1"/>
</dbReference>
<proteinExistence type="predicted"/>
<dbReference type="PROSITE" id="PS50012">
    <property type="entry name" value="RCC1_3"/>
    <property type="match status" value="4"/>
</dbReference>
<comment type="caution">
    <text evidence="4">The sequence shown here is derived from an EMBL/GenBank/DDBJ whole genome shotgun (WGS) entry which is preliminary data.</text>
</comment>
<dbReference type="InterPro" id="IPR011333">
    <property type="entry name" value="SKP1/BTB/POZ_sf"/>
</dbReference>
<dbReference type="Gene3D" id="3.30.710.10">
    <property type="entry name" value="Potassium Channel Kv1.1, Chain A"/>
    <property type="match status" value="1"/>
</dbReference>
<protein>
    <submittedName>
        <fullName evidence="4">RCC1 and BTB domain-containing protein 2</fullName>
    </submittedName>
</protein>
<keyword evidence="5" id="KW-1185">Reference proteome</keyword>
<evidence type="ECO:0000313" key="5">
    <source>
        <dbReference type="Proteomes" id="UP001152320"/>
    </source>
</evidence>
<sequence>MSFSQYKAVWPVFALIPSKLRQKIKSAHVYGDGNTVLILTADDEVYSFGRDTNSYGMLGQGQGVVNLLEPKKIEVLSKKGIHLVAIGSIGFVVTATANGEIYTWGYGGSGNLGNGGTSNVFMPAAITANFGGNRILRISCGSTHTLLLTEAGQVFSWGAHSNGQLGNDKQTYRPERVTNSLDGKFVVDIACSSLSSFAVIDTGEMYAWGCNSSGELGTGSGSNSTQPVLVTSLRNVLIKQVVCGKVHFLALSKSGNVYACGNNTNGQLGDGTVGNKSYSAKMLQEKLGSFSQVAATHFSDLSAALSEEGDVYVWGFCRFQAVSSPMKTELASLDDAFACYSSPPVSWRPLPIVTGIPHGYRGDVLTCLKNSLYEDEDVKDVTFIVENKKIRAHKIILMIRCDYFRKMFQGDWAETKKEGIYVGDFTYVAFSVFLEYVYTGTVAGSLDLPVAVDLLQIADCYQERKLQTLCEETLKDRIKVDNCAQLFEISTKYAAKLLQTGCAKFGAHHMSAVISSDYFKQMTNPQIIQDFLFKVAQYGAFKY</sequence>
<dbReference type="InterPro" id="IPR058923">
    <property type="entry name" value="RCC1-like_dom"/>
</dbReference>
<dbReference type="Pfam" id="PF00651">
    <property type="entry name" value="BTB"/>
    <property type="match status" value="1"/>
</dbReference>
<feature type="repeat" description="RCC1" evidence="2">
    <location>
        <begin position="43"/>
        <end position="97"/>
    </location>
</feature>
<gene>
    <name evidence="4" type="ORF">HOLleu_31182</name>
</gene>
<dbReference type="OrthoDB" id="10051363at2759"/>
<dbReference type="PANTHER" id="PTHR22872:SF10">
    <property type="entry name" value="ULTRAVIOLET-B RECEPTOR UVR8"/>
    <property type="match status" value="1"/>
</dbReference>
<dbReference type="InterPro" id="IPR000210">
    <property type="entry name" value="BTB/POZ_dom"/>
</dbReference>
<dbReference type="InterPro" id="IPR051625">
    <property type="entry name" value="Signaling_Regulatory_Domain"/>
</dbReference>
<dbReference type="PRINTS" id="PR00633">
    <property type="entry name" value="RCCNDNSATION"/>
</dbReference>
<feature type="repeat" description="RCC1" evidence="2">
    <location>
        <begin position="203"/>
        <end position="254"/>
    </location>
</feature>
<dbReference type="Gene3D" id="2.130.10.30">
    <property type="entry name" value="Regulator of chromosome condensation 1/beta-lactamase-inhibitor protein II"/>
    <property type="match status" value="2"/>
</dbReference>
<dbReference type="SUPFAM" id="SSF54695">
    <property type="entry name" value="POZ domain"/>
    <property type="match status" value="1"/>
</dbReference>
<feature type="repeat" description="RCC1" evidence="2">
    <location>
        <begin position="99"/>
        <end position="151"/>
    </location>
</feature>
<dbReference type="EMBL" id="JAIZAY010000015">
    <property type="protein sequence ID" value="KAJ8028830.1"/>
    <property type="molecule type" value="Genomic_DNA"/>
</dbReference>
<feature type="domain" description="BTB" evidence="3">
    <location>
        <begin position="379"/>
        <end position="446"/>
    </location>
</feature>
<evidence type="ECO:0000259" key="3">
    <source>
        <dbReference type="PROSITE" id="PS50097"/>
    </source>
</evidence>
<accession>A0A9Q1H175</accession>
<dbReference type="InterPro" id="IPR000408">
    <property type="entry name" value="Reg_chr_condens"/>
</dbReference>
<feature type="repeat" description="RCC1" evidence="2">
    <location>
        <begin position="152"/>
        <end position="202"/>
    </location>
</feature>
<dbReference type="InterPro" id="IPR009091">
    <property type="entry name" value="RCC1/BLIP-II"/>
</dbReference>
<evidence type="ECO:0000313" key="4">
    <source>
        <dbReference type="EMBL" id="KAJ8028830.1"/>
    </source>
</evidence>
<dbReference type="PANTHER" id="PTHR22872">
    <property type="entry name" value="BTK-BINDING PROTEIN-RELATED"/>
    <property type="match status" value="1"/>
</dbReference>
<evidence type="ECO:0000256" key="1">
    <source>
        <dbReference type="ARBA" id="ARBA00022737"/>
    </source>
</evidence>
<name>A0A9Q1H175_HOLLE</name>
<organism evidence="4 5">
    <name type="scientific">Holothuria leucospilota</name>
    <name type="common">Black long sea cucumber</name>
    <name type="synonym">Mertensiothuria leucospilota</name>
    <dbReference type="NCBI Taxonomy" id="206669"/>
    <lineage>
        <taxon>Eukaryota</taxon>
        <taxon>Metazoa</taxon>
        <taxon>Echinodermata</taxon>
        <taxon>Eleutherozoa</taxon>
        <taxon>Echinozoa</taxon>
        <taxon>Holothuroidea</taxon>
        <taxon>Aspidochirotacea</taxon>
        <taxon>Aspidochirotida</taxon>
        <taxon>Holothuriidae</taxon>
        <taxon>Holothuria</taxon>
    </lineage>
</organism>
<dbReference type="SMART" id="SM00225">
    <property type="entry name" value="BTB"/>
    <property type="match status" value="1"/>
</dbReference>
<dbReference type="SUPFAM" id="SSF50985">
    <property type="entry name" value="RCC1/BLIP-II"/>
    <property type="match status" value="1"/>
</dbReference>
<keyword evidence="1" id="KW-0677">Repeat</keyword>